<evidence type="ECO:0000256" key="1">
    <source>
        <dbReference type="SAM" id="Phobius"/>
    </source>
</evidence>
<evidence type="ECO:0000313" key="3">
    <source>
        <dbReference type="Proteomes" id="UP000184245"/>
    </source>
</evidence>
<dbReference type="PIRSF" id="PIRSF002599">
    <property type="entry name" value="Cold_shock_A"/>
    <property type="match status" value="1"/>
</dbReference>
<protein>
    <submittedName>
        <fullName evidence="2">Uncharacterized membrane protein YsdA, DUF1294 family</fullName>
    </submittedName>
</protein>
<proteinExistence type="predicted"/>
<organism evidence="2 3">
    <name type="scientific">Lactonifactor longoviformis DSM 17459</name>
    <dbReference type="NCBI Taxonomy" id="1122155"/>
    <lineage>
        <taxon>Bacteria</taxon>
        <taxon>Bacillati</taxon>
        <taxon>Bacillota</taxon>
        <taxon>Clostridia</taxon>
        <taxon>Eubacteriales</taxon>
        <taxon>Clostridiaceae</taxon>
        <taxon>Lactonifactor</taxon>
    </lineage>
</organism>
<keyword evidence="3" id="KW-1185">Reference proteome</keyword>
<keyword evidence="1" id="KW-1133">Transmembrane helix</keyword>
<dbReference type="GO" id="GO:0003676">
    <property type="term" value="F:nucleic acid binding"/>
    <property type="evidence" value="ECO:0007669"/>
    <property type="project" value="InterPro"/>
</dbReference>
<keyword evidence="1" id="KW-0472">Membrane</keyword>
<dbReference type="AlphaFoldDB" id="A0A1M5BUY4"/>
<feature type="transmembrane region" description="Helical" evidence="1">
    <location>
        <begin position="6"/>
        <end position="24"/>
    </location>
</feature>
<dbReference type="OrthoDB" id="1698854at2"/>
<dbReference type="Pfam" id="PF06961">
    <property type="entry name" value="DUF1294"/>
    <property type="match status" value="1"/>
</dbReference>
<dbReference type="EMBL" id="FQVI01000030">
    <property type="protein sequence ID" value="SHF46373.1"/>
    <property type="molecule type" value="Genomic_DNA"/>
</dbReference>
<dbReference type="InterPro" id="IPR010718">
    <property type="entry name" value="DUF1294"/>
</dbReference>
<sequence>MRPELIYLAGINILTFIVFGVDKYKARHHRYRIPEHTLMFLTAIGGGAGALAGMQVFRHKTKHLKFRLGVPVILAAEAAVLLWYFAR</sequence>
<name>A0A1M5BUY4_9CLOT</name>
<feature type="transmembrane region" description="Helical" evidence="1">
    <location>
        <begin position="36"/>
        <end position="56"/>
    </location>
</feature>
<accession>A0A1M5BUY4</accession>
<dbReference type="Proteomes" id="UP000184245">
    <property type="component" value="Unassembled WGS sequence"/>
</dbReference>
<dbReference type="RefSeq" id="WP_072854394.1">
    <property type="nucleotide sequence ID" value="NZ_FQVI01000030.1"/>
</dbReference>
<dbReference type="InterPro" id="IPR012156">
    <property type="entry name" value="Cold_shock_CspA"/>
</dbReference>
<keyword evidence="1" id="KW-0812">Transmembrane</keyword>
<reference evidence="2 3" key="1">
    <citation type="submission" date="2016-11" db="EMBL/GenBank/DDBJ databases">
        <authorList>
            <person name="Jaros S."/>
            <person name="Januszkiewicz K."/>
            <person name="Wedrychowicz H."/>
        </authorList>
    </citation>
    <scope>NUCLEOTIDE SEQUENCE [LARGE SCALE GENOMIC DNA]</scope>
    <source>
        <strain evidence="2 3">DSM 17459</strain>
    </source>
</reference>
<evidence type="ECO:0000313" key="2">
    <source>
        <dbReference type="EMBL" id="SHF46373.1"/>
    </source>
</evidence>
<dbReference type="STRING" id="1122155.SAMN02745158_03844"/>
<feature type="transmembrane region" description="Helical" evidence="1">
    <location>
        <begin position="68"/>
        <end position="86"/>
    </location>
</feature>
<gene>
    <name evidence="2" type="ORF">SAMN02745158_03844</name>
</gene>